<accession>A0ABU7ICC1</accession>
<dbReference type="RefSeq" id="WP_330109304.1">
    <property type="nucleotide sequence ID" value="NZ_JAZDQT010000003.1"/>
</dbReference>
<reference evidence="2 3" key="1">
    <citation type="submission" date="2024-01" db="EMBL/GenBank/DDBJ databases">
        <title>Pedobacter sp. nov., isolated from fresh soil.</title>
        <authorList>
            <person name="Le N.T.T."/>
        </authorList>
    </citation>
    <scope>NUCLEOTIDE SEQUENCE [LARGE SCALE GENOMIC DNA]</scope>
    <source>
        <strain evidence="2 3">KR3-3</strain>
    </source>
</reference>
<dbReference type="PANTHER" id="PTHR39200:SF1">
    <property type="entry name" value="AUTO-TRANSPORTER ADHESIN HEAD GIN DOMAIN-CONTAINING PROTEIN-RELATED"/>
    <property type="match status" value="1"/>
</dbReference>
<keyword evidence="3" id="KW-1185">Reference proteome</keyword>
<evidence type="ECO:0000313" key="3">
    <source>
        <dbReference type="Proteomes" id="UP001336835"/>
    </source>
</evidence>
<protein>
    <submittedName>
        <fullName evidence="2">Head GIN domain-containing protein</fullName>
    </submittedName>
</protein>
<proteinExistence type="predicted"/>
<evidence type="ECO:0000313" key="2">
    <source>
        <dbReference type="EMBL" id="MEE1947017.1"/>
    </source>
</evidence>
<comment type="caution">
    <text evidence="2">The sequence shown here is derived from an EMBL/GenBank/DDBJ whole genome shotgun (WGS) entry which is preliminary data.</text>
</comment>
<organism evidence="2 3">
    <name type="scientific">Pedobacter albus</name>
    <dbReference type="NCBI Taxonomy" id="3113905"/>
    <lineage>
        <taxon>Bacteria</taxon>
        <taxon>Pseudomonadati</taxon>
        <taxon>Bacteroidota</taxon>
        <taxon>Sphingobacteriia</taxon>
        <taxon>Sphingobacteriales</taxon>
        <taxon>Sphingobacteriaceae</taxon>
        <taxon>Pedobacter</taxon>
    </lineage>
</organism>
<evidence type="ECO:0000259" key="1">
    <source>
        <dbReference type="Pfam" id="PF10988"/>
    </source>
</evidence>
<sequence>MTTVTRDLAAFASLHNSGSTPVHIVYGNAYKVELKGSSNLIPYFKTTVSNGKLEVGYERASVRHDDVEVTVTMPTVTRISLSGSSRVDLSGAFPLIDFLSVDISGSAVVLMKEVATANNVDIDISGSGNVDFEKLSCKNAKASLSGSGDARVTVQEKLKASISGSGKVYYSGNPVVEASISGSGKVIKF</sequence>
<dbReference type="Proteomes" id="UP001336835">
    <property type="component" value="Unassembled WGS sequence"/>
</dbReference>
<dbReference type="EMBL" id="JAZDQT010000003">
    <property type="protein sequence ID" value="MEE1947017.1"/>
    <property type="molecule type" value="Genomic_DNA"/>
</dbReference>
<feature type="domain" description="Putative auto-transporter adhesin head GIN" evidence="1">
    <location>
        <begin position="11"/>
        <end position="174"/>
    </location>
</feature>
<dbReference type="Pfam" id="PF10988">
    <property type="entry name" value="DUF2807"/>
    <property type="match status" value="1"/>
</dbReference>
<gene>
    <name evidence="2" type="ORF">VRU48_17970</name>
</gene>
<dbReference type="Gene3D" id="2.160.20.120">
    <property type="match status" value="1"/>
</dbReference>
<name>A0ABU7ICC1_9SPHI</name>
<dbReference type="InterPro" id="IPR021255">
    <property type="entry name" value="DUF2807"/>
</dbReference>
<dbReference type="PANTHER" id="PTHR39200">
    <property type="entry name" value="HYPOTHETICAL EXPORTED PROTEIN"/>
    <property type="match status" value="1"/>
</dbReference>